<evidence type="ECO:0000313" key="2">
    <source>
        <dbReference type="Proteomes" id="UP000285232"/>
    </source>
</evidence>
<proteinExistence type="predicted"/>
<gene>
    <name evidence="1" type="ORF">D6201_03680</name>
</gene>
<dbReference type="Proteomes" id="UP000285232">
    <property type="component" value="Unassembled WGS sequence"/>
</dbReference>
<sequence length="164" mass="17263">MACSTPVSASAQSEEAVWHKISVTGTDALTVETPCTDDEIERRSDKGTTGILCRIGEQGFGAAITTNGLGLNEKSGETFESMLAELRADAGTVATEEFVVEGLRSVRGWNSSAPDPMTAQLVELAPGEILVLMTINIEGAYADSAGGSLPAETIRFFNSLEFAE</sequence>
<dbReference type="AlphaFoldDB" id="A0A419RS00"/>
<comment type="caution">
    <text evidence="1">The sequence shown here is derived from an EMBL/GenBank/DDBJ whole genome shotgun (WGS) entry which is preliminary data.</text>
</comment>
<protein>
    <submittedName>
        <fullName evidence="1">Uncharacterized protein</fullName>
    </submittedName>
</protein>
<dbReference type="EMBL" id="RAHX01000001">
    <property type="protein sequence ID" value="RJY08583.1"/>
    <property type="molecule type" value="Genomic_DNA"/>
</dbReference>
<evidence type="ECO:0000313" key="1">
    <source>
        <dbReference type="EMBL" id="RJY08583.1"/>
    </source>
</evidence>
<name>A0A419RS00_9SPHN</name>
<keyword evidence="2" id="KW-1185">Reference proteome</keyword>
<organism evidence="1 2">
    <name type="scientific">Aurantiacibacter aquimixticola</name>
    <dbReference type="NCBI Taxonomy" id="1958945"/>
    <lineage>
        <taxon>Bacteria</taxon>
        <taxon>Pseudomonadati</taxon>
        <taxon>Pseudomonadota</taxon>
        <taxon>Alphaproteobacteria</taxon>
        <taxon>Sphingomonadales</taxon>
        <taxon>Erythrobacteraceae</taxon>
        <taxon>Aurantiacibacter</taxon>
    </lineage>
</organism>
<reference evidence="1 2" key="1">
    <citation type="journal article" date="2017" name="Int. J. Syst. Evol. Microbiol.">
        <title>Erythrobacter aquimixticola sp. nov., isolated from the junction between the ocean and a freshwater spring.</title>
        <authorList>
            <person name="Park S."/>
            <person name="Jung Y.T."/>
            <person name="Choi S.J."/>
            <person name="Yoon J.H."/>
        </authorList>
    </citation>
    <scope>NUCLEOTIDE SEQUENCE [LARGE SCALE GENOMIC DNA]</scope>
    <source>
        <strain evidence="1 2">JSSK-14</strain>
    </source>
</reference>
<accession>A0A419RS00</accession>